<sequence length="122" mass="12630">MPSELLTSLEGMDRDVDVEEEITGNSTHQESASSIRVVSITSTDDGGMVVNTFDQTGEDLMEEEIKPVASSLTNGDDCGGGAASPASAAHAHSLPPHSTASAYSVIVTSGQDSESHILLVQL</sequence>
<accession>A0A7R8WLH0</accession>
<proteinExistence type="predicted"/>
<protein>
    <submittedName>
        <fullName evidence="2">Uncharacterized protein</fullName>
    </submittedName>
</protein>
<evidence type="ECO:0000256" key="1">
    <source>
        <dbReference type="SAM" id="MobiDB-lite"/>
    </source>
</evidence>
<feature type="compositionally biased region" description="Low complexity" evidence="1">
    <location>
        <begin position="83"/>
        <end position="97"/>
    </location>
</feature>
<name>A0A7R8WLH0_9CRUS</name>
<evidence type="ECO:0000313" key="2">
    <source>
        <dbReference type="EMBL" id="CAD7234004.1"/>
    </source>
</evidence>
<feature type="region of interest" description="Disordered" evidence="1">
    <location>
        <begin position="73"/>
        <end position="97"/>
    </location>
</feature>
<gene>
    <name evidence="2" type="ORF">CTOB1V02_LOCUS11822</name>
</gene>
<reference evidence="2" key="1">
    <citation type="submission" date="2020-11" db="EMBL/GenBank/DDBJ databases">
        <authorList>
            <person name="Tran Van P."/>
        </authorList>
    </citation>
    <scope>NUCLEOTIDE SEQUENCE</scope>
</reference>
<organism evidence="2">
    <name type="scientific">Cyprideis torosa</name>
    <dbReference type="NCBI Taxonomy" id="163714"/>
    <lineage>
        <taxon>Eukaryota</taxon>
        <taxon>Metazoa</taxon>
        <taxon>Ecdysozoa</taxon>
        <taxon>Arthropoda</taxon>
        <taxon>Crustacea</taxon>
        <taxon>Oligostraca</taxon>
        <taxon>Ostracoda</taxon>
        <taxon>Podocopa</taxon>
        <taxon>Podocopida</taxon>
        <taxon>Cytherocopina</taxon>
        <taxon>Cytheroidea</taxon>
        <taxon>Cytherideidae</taxon>
        <taxon>Cyprideis</taxon>
    </lineage>
</organism>
<dbReference type="AlphaFoldDB" id="A0A7R8WLH0"/>
<dbReference type="EMBL" id="OB667490">
    <property type="protein sequence ID" value="CAD7234004.1"/>
    <property type="molecule type" value="Genomic_DNA"/>
</dbReference>